<reference evidence="1" key="1">
    <citation type="journal article" date="2021" name="Proc. Natl. Acad. Sci. U.S.A.">
        <title>A Catalog of Tens of Thousands of Viruses from Human Metagenomes Reveals Hidden Associations with Chronic Diseases.</title>
        <authorList>
            <person name="Tisza M.J."/>
            <person name="Buck C.B."/>
        </authorList>
    </citation>
    <scope>NUCLEOTIDE SEQUENCE</scope>
    <source>
        <strain evidence="1">Ct9H612</strain>
    </source>
</reference>
<evidence type="ECO:0000313" key="1">
    <source>
        <dbReference type="EMBL" id="DAG06551.1"/>
    </source>
</evidence>
<name>A0A8S5VIY2_9CAUD</name>
<proteinExistence type="predicted"/>
<protein>
    <submittedName>
        <fullName evidence="1">Uncharacterized protein</fullName>
    </submittedName>
</protein>
<organism evidence="1">
    <name type="scientific">Podoviridae sp. ct9H612</name>
    <dbReference type="NCBI Taxonomy" id="2825226"/>
    <lineage>
        <taxon>Viruses</taxon>
        <taxon>Duplodnaviria</taxon>
        <taxon>Heunggongvirae</taxon>
        <taxon>Uroviricota</taxon>
        <taxon>Caudoviricetes</taxon>
    </lineage>
</organism>
<sequence>MTKANDNARAHVKDAELRARRKIKRLQNKGIRTGGIAPFRDVDPSNTRAMNSYAKDLEKFISRSTRFVAGRDGAPIPYTAYRDYKRIERQWNKEHNKYWQKFANQPFMTAYGEADMTLGQRSAAAHVKGLPFGNIDYQRELLPEQIRSVKDLEQRKKILKRELSPSYQRKRITQLRKNLLEHAATFNDPRIPSMIKNLSNEQLFALQNFTNFVPLYYRYINTDRDNVTGAQADAMDDEAQKEHMILTIRQVQTKYPKKPAKKCRKNKRKCI</sequence>
<accession>A0A8S5VIY2</accession>
<dbReference type="EMBL" id="BK016274">
    <property type="protein sequence ID" value="DAG06551.1"/>
    <property type="molecule type" value="Genomic_DNA"/>
</dbReference>